<name>G7DSA1_MIXOS</name>
<dbReference type="AlphaFoldDB" id="G7DSA1"/>
<dbReference type="Pfam" id="PF01875">
    <property type="entry name" value="Memo"/>
    <property type="match status" value="1"/>
</dbReference>
<evidence type="ECO:0008006" key="4">
    <source>
        <dbReference type="Google" id="ProtNLM"/>
    </source>
</evidence>
<dbReference type="EMBL" id="BABT02000005">
    <property type="protein sequence ID" value="GAA93461.1"/>
    <property type="molecule type" value="Genomic_DNA"/>
</dbReference>
<protein>
    <recommendedName>
        <fullName evidence="4">AmmeMemoRadiSam system protein B</fullName>
    </recommendedName>
</protein>
<reference evidence="2 3" key="2">
    <citation type="journal article" date="2012" name="Open Biol.">
        <title>Characteristics of nucleosomes and linker DNA regions on the genome of the basidiomycete Mixia osmundae revealed by mono- and dinucleosome mapping.</title>
        <authorList>
            <person name="Nishida H."/>
            <person name="Kondo S."/>
            <person name="Matsumoto T."/>
            <person name="Suzuki Y."/>
            <person name="Yoshikawa H."/>
            <person name="Taylor T.D."/>
            <person name="Sugiyama J."/>
        </authorList>
    </citation>
    <scope>NUCLEOTIDE SEQUENCE [LARGE SCALE GENOMIC DNA]</scope>
    <source>
        <strain evidence="3">CBS 9802 / IAM 14324 / JCM 22182 / KY 12970</strain>
    </source>
</reference>
<dbReference type="eggNOG" id="KOG3086">
    <property type="taxonomic scope" value="Eukaryota"/>
</dbReference>
<sequence>MSGARPATHAGSWYDDDSKTLDELLSDWLGEVDSTPCQEDKDFAPPVPNLKAIISPHAGYAYSGAAAAWAYACIEPFAYKRVFILGPSHHVYLNGCALSQRSSYKTPLGNLPLDLDTIARLRATRQFEDMSPSADDDEHSIEMQLPYIAKVFQGHAVNIVPIMVGSISTSKESAFGKLLAPYLADEDTLFVISSDFCHWGTRFGYTYYVPKEDSSAPVQLAKTNSAHADFPIHKSIELIDREGMRHVELTKDSGKSAQDAHRDFASYLTRTKNTICGRHPIGVLLATIASLQDSKTAGFAQDDVRLKFVRYERSSLVKKLSDSSVSYASAYFTASTQTV</sequence>
<dbReference type="CDD" id="cd07361">
    <property type="entry name" value="MEMO_like"/>
    <property type="match status" value="1"/>
</dbReference>
<comment type="caution">
    <text evidence="2">The sequence shown here is derived from an EMBL/GenBank/DDBJ whole genome shotgun (WGS) entry which is preliminary data.</text>
</comment>
<dbReference type="NCBIfam" id="TIGR04336">
    <property type="entry name" value="AmmeMemoSam_B"/>
    <property type="match status" value="1"/>
</dbReference>
<evidence type="ECO:0000313" key="3">
    <source>
        <dbReference type="Proteomes" id="UP000009131"/>
    </source>
</evidence>
<dbReference type="HOGENOM" id="CLU_038085_0_0_1"/>
<organism evidence="2 3">
    <name type="scientific">Mixia osmundae (strain CBS 9802 / IAM 14324 / JCM 22182 / KY 12970)</name>
    <dbReference type="NCBI Taxonomy" id="764103"/>
    <lineage>
        <taxon>Eukaryota</taxon>
        <taxon>Fungi</taxon>
        <taxon>Dikarya</taxon>
        <taxon>Basidiomycota</taxon>
        <taxon>Pucciniomycotina</taxon>
        <taxon>Mixiomycetes</taxon>
        <taxon>Mixiales</taxon>
        <taxon>Mixiaceae</taxon>
        <taxon>Mixia</taxon>
    </lineage>
</organism>
<dbReference type="OMA" id="MHLPYIH"/>
<accession>G7DSA1</accession>
<evidence type="ECO:0000313" key="2">
    <source>
        <dbReference type="EMBL" id="GAA93461.1"/>
    </source>
</evidence>
<gene>
    <name evidence="2" type="primary">Mo00102</name>
    <name evidence="2" type="ORF">E5Q_00102</name>
</gene>
<dbReference type="InParanoid" id="G7DSA1"/>
<dbReference type="FunCoup" id="G7DSA1">
    <property type="interactions" value="218"/>
</dbReference>
<comment type="similarity">
    <text evidence="1">Belongs to the MEMO1 family.</text>
</comment>
<dbReference type="Gene3D" id="3.40.830.10">
    <property type="entry name" value="LigB-like"/>
    <property type="match status" value="1"/>
</dbReference>
<evidence type="ECO:0000256" key="1">
    <source>
        <dbReference type="ARBA" id="ARBA00006315"/>
    </source>
</evidence>
<dbReference type="PANTHER" id="PTHR11060">
    <property type="entry name" value="PROTEIN MEMO1"/>
    <property type="match status" value="1"/>
</dbReference>
<dbReference type="HAMAP" id="MF_00055">
    <property type="entry name" value="MEMO1"/>
    <property type="match status" value="1"/>
</dbReference>
<dbReference type="Proteomes" id="UP000009131">
    <property type="component" value="Unassembled WGS sequence"/>
</dbReference>
<dbReference type="RefSeq" id="XP_014569500.1">
    <property type="nucleotide sequence ID" value="XM_014714014.1"/>
</dbReference>
<dbReference type="OrthoDB" id="417112at2759"/>
<proteinExistence type="inferred from homology"/>
<reference evidence="2 3" key="1">
    <citation type="journal article" date="2011" name="J. Gen. Appl. Microbiol.">
        <title>Draft genome sequencing of the enigmatic basidiomycete Mixia osmundae.</title>
        <authorList>
            <person name="Nishida H."/>
            <person name="Nagatsuka Y."/>
            <person name="Sugiyama J."/>
        </authorList>
    </citation>
    <scope>NUCLEOTIDE SEQUENCE [LARGE SCALE GENOMIC DNA]</scope>
    <source>
        <strain evidence="3">CBS 9802 / IAM 14324 / JCM 22182 / KY 12970</strain>
    </source>
</reference>
<dbReference type="InterPro" id="IPR002737">
    <property type="entry name" value="MEMO1_fam"/>
</dbReference>
<dbReference type="PANTHER" id="PTHR11060:SF0">
    <property type="entry name" value="PROTEIN MEMO1"/>
    <property type="match status" value="1"/>
</dbReference>
<dbReference type="STRING" id="764103.G7DSA1"/>
<keyword evidence="3" id="KW-1185">Reference proteome</keyword>